<dbReference type="KEGG" id="rtn:A6122_0344"/>
<accession>A0A160KQL2</accession>
<dbReference type="EMBL" id="CP015515">
    <property type="protein sequence ID" value="AND15504.1"/>
    <property type="molecule type" value="Genomic_DNA"/>
</dbReference>
<dbReference type="Pfam" id="PF08808">
    <property type="entry name" value="RES"/>
    <property type="match status" value="1"/>
</dbReference>
<protein>
    <submittedName>
        <fullName evidence="1">Uncharacterized protein</fullName>
    </submittedName>
</protein>
<reference evidence="1 2" key="1">
    <citation type="submission" date="2016-05" db="EMBL/GenBank/DDBJ databases">
        <title>Complete genome sequence of Rathayibacter tritici NCPPB 1953.</title>
        <authorList>
            <person name="Park J."/>
            <person name="Lee H.-H."/>
            <person name="Lee S.-W."/>
            <person name="Seo Y.-S."/>
        </authorList>
    </citation>
    <scope>NUCLEOTIDE SEQUENCE [LARGE SCALE GENOMIC DNA]</scope>
    <source>
        <strain evidence="1 2">NCPPB 1953</strain>
    </source>
</reference>
<keyword evidence="2" id="KW-1185">Reference proteome</keyword>
<dbReference type="OrthoDB" id="4750250at2"/>
<dbReference type="PATRIC" id="fig|33888.3.peg.395"/>
<name>A0A160KQL2_9MICO</name>
<gene>
    <name evidence="1" type="ORF">A6122_0344</name>
</gene>
<dbReference type="InterPro" id="IPR014914">
    <property type="entry name" value="RES_dom"/>
</dbReference>
<proteinExistence type="predicted"/>
<dbReference type="AlphaFoldDB" id="A0A160KQL2"/>
<evidence type="ECO:0000313" key="2">
    <source>
        <dbReference type="Proteomes" id="UP000077071"/>
    </source>
</evidence>
<sequence length="191" mass="21997">MLVYRVFAHDPEAGPGASGHPDHVYSPAQGFSRLDNPASYTTWYFGQTPEVAIGESFGDLAVWSEDMFETPWLRAGRRVLGVFDIPDDTPLLDLDDARSLLDRSLRPTQVVTRVRAVSQAWALSMFQEQRHGRRCWDGVRWWSYQRPHWTVLGLWHEPTSPPRYRFVEAQRLSREHPAVVSARASLQKAWH</sequence>
<organism evidence="1 2">
    <name type="scientific">Rathayibacter tritici</name>
    <dbReference type="NCBI Taxonomy" id="33888"/>
    <lineage>
        <taxon>Bacteria</taxon>
        <taxon>Bacillati</taxon>
        <taxon>Actinomycetota</taxon>
        <taxon>Actinomycetes</taxon>
        <taxon>Micrococcales</taxon>
        <taxon>Microbacteriaceae</taxon>
        <taxon>Rathayibacter</taxon>
    </lineage>
</organism>
<dbReference type="STRING" id="33888.A6122_0344"/>
<dbReference type="RefSeq" id="WP_068250878.1">
    <property type="nucleotide sequence ID" value="NZ_CP015515.1"/>
</dbReference>
<dbReference type="Proteomes" id="UP000077071">
    <property type="component" value="Chromosome"/>
</dbReference>
<evidence type="ECO:0000313" key="1">
    <source>
        <dbReference type="EMBL" id="AND15504.1"/>
    </source>
</evidence>